<name>A0AAQ2ZDP4_OENOE</name>
<accession>A0AAQ2ZDP4</accession>
<sequence length="38" mass="4337">MVDQTKTDITLFQKQLSAAPTNMKLEISIQHKIDSFSK</sequence>
<proteinExistence type="predicted"/>
<gene>
    <name evidence="1" type="ORF">OENI_0068</name>
</gene>
<evidence type="ECO:0000313" key="1">
    <source>
        <dbReference type="EMBL" id="VDB96966.1"/>
    </source>
</evidence>
<dbReference type="Proteomes" id="UP000294726">
    <property type="component" value="Chromosome"/>
</dbReference>
<organism evidence="1 2">
    <name type="scientific">Oenococcus oeni</name>
    <name type="common">Leuconostoc oenos</name>
    <dbReference type="NCBI Taxonomy" id="1247"/>
    <lineage>
        <taxon>Bacteria</taxon>
        <taxon>Bacillati</taxon>
        <taxon>Bacillota</taxon>
        <taxon>Bacilli</taxon>
        <taxon>Lactobacillales</taxon>
        <taxon>Lactobacillaceae</taxon>
        <taxon>Oenococcus</taxon>
    </lineage>
</organism>
<protein>
    <submittedName>
        <fullName evidence="1">Uncharacterized protein</fullName>
    </submittedName>
</protein>
<dbReference type="EMBL" id="LR031358">
    <property type="protein sequence ID" value="VDB96966.1"/>
    <property type="molecule type" value="Genomic_DNA"/>
</dbReference>
<dbReference type="AlphaFoldDB" id="A0AAQ2ZDP4"/>
<reference evidence="1 2" key="1">
    <citation type="submission" date="2018-08" db="EMBL/GenBank/DDBJ databases">
        <authorList>
            <person name="Lorentzen P. G. S. M."/>
        </authorList>
    </citation>
    <scope>NUCLEOTIDE SEQUENCE [LARGE SCALE GENOMIC DNA]</scope>
    <source>
        <strain evidence="1 2">CRBO_1381</strain>
    </source>
</reference>
<evidence type="ECO:0000313" key="2">
    <source>
        <dbReference type="Proteomes" id="UP000294726"/>
    </source>
</evidence>